<keyword evidence="2" id="KW-1133">Transmembrane helix</keyword>
<gene>
    <name evidence="4" type="ORF">HGMM_F54F02C17</name>
</gene>
<evidence type="ECO:0000256" key="2">
    <source>
        <dbReference type="SAM" id="Phobius"/>
    </source>
</evidence>
<sequence>MEEEPETQLLESRETAPAYLPPESGPEAHPPPRRRFRLLALVLIGALALGTLGSASLFLWHEVARYWSPARLSARQGAEFSRRLPLPFGSEVTLVNTNGNVTVTTWAQEEAAIVAHKRGSADRDLADVHIEVTREGNALSIQTLHPEGSDAAVDYELMLPRRVNLSNMRIVNGRVHIRDIEGVVRVQVVNGRIEAEGIAGAVQAETVNGRIEVAFTRCASDRDTTLRAVNGRISVTLPETCDARLEAETLRGEIEADDELGLTFSEGRFMGRRAEGRLGHSEAMIRLSTLNGTIRIRRSHE</sequence>
<organism evidence="4">
    <name type="scientific">uncultured Acidobacteriota bacterium</name>
    <dbReference type="NCBI Taxonomy" id="171953"/>
    <lineage>
        <taxon>Bacteria</taxon>
        <taxon>Pseudomonadati</taxon>
        <taxon>Acidobacteriota</taxon>
        <taxon>environmental samples</taxon>
    </lineage>
</organism>
<dbReference type="EMBL" id="AP011794">
    <property type="protein sequence ID" value="BAL58134.1"/>
    <property type="molecule type" value="Genomic_DNA"/>
</dbReference>
<proteinExistence type="predicted"/>
<keyword evidence="2" id="KW-0812">Transmembrane</keyword>
<dbReference type="AlphaFoldDB" id="H5SPP8"/>
<protein>
    <submittedName>
        <fullName evidence="4">Hypothetical conserved protein</fullName>
    </submittedName>
</protein>
<reference evidence="4" key="2">
    <citation type="journal article" date="2012" name="PLoS ONE">
        <title>A Deeply Branching Thermophilic Bacterium with an Ancient Acetyl-CoA Pathway Dominates a Subsurface Ecosystem.</title>
        <authorList>
            <person name="Takami H."/>
            <person name="Noguchi H."/>
            <person name="Takaki Y."/>
            <person name="Uchiyama I."/>
            <person name="Toyoda A."/>
            <person name="Nishi S."/>
            <person name="Chee G.-J."/>
            <person name="Arai W."/>
            <person name="Nunoura T."/>
            <person name="Itoh T."/>
            <person name="Hattori M."/>
            <person name="Takai K."/>
        </authorList>
    </citation>
    <scope>NUCLEOTIDE SEQUENCE</scope>
</reference>
<dbReference type="InterPro" id="IPR025164">
    <property type="entry name" value="Toastrack_DUF4097"/>
</dbReference>
<dbReference type="Pfam" id="PF13349">
    <property type="entry name" value="DUF4097"/>
    <property type="match status" value="1"/>
</dbReference>
<feature type="region of interest" description="Disordered" evidence="1">
    <location>
        <begin position="1"/>
        <end position="31"/>
    </location>
</feature>
<evidence type="ECO:0000259" key="3">
    <source>
        <dbReference type="Pfam" id="PF13349"/>
    </source>
</evidence>
<feature type="transmembrane region" description="Helical" evidence="2">
    <location>
        <begin position="38"/>
        <end position="60"/>
    </location>
</feature>
<accession>H5SPP8</accession>
<evidence type="ECO:0000313" key="4">
    <source>
        <dbReference type="EMBL" id="BAL58134.1"/>
    </source>
</evidence>
<name>H5SPP8_9BACT</name>
<keyword evidence="2" id="KW-0472">Membrane</keyword>
<feature type="domain" description="DUF4097" evidence="3">
    <location>
        <begin position="173"/>
        <end position="296"/>
    </location>
</feature>
<evidence type="ECO:0000256" key="1">
    <source>
        <dbReference type="SAM" id="MobiDB-lite"/>
    </source>
</evidence>
<reference evidence="4" key="1">
    <citation type="journal article" date="2005" name="Environ. Microbiol.">
        <title>Genetic and functional properties of uncultivated thermophilic crenarchaeotes from a subsurface gold mine as revealed by analysis of genome fragments.</title>
        <authorList>
            <person name="Nunoura T."/>
            <person name="Hirayama H."/>
            <person name="Takami H."/>
            <person name="Oida H."/>
            <person name="Nishi S."/>
            <person name="Shimamura S."/>
            <person name="Suzuki Y."/>
            <person name="Inagaki F."/>
            <person name="Takai K."/>
            <person name="Nealson K.H."/>
            <person name="Horikoshi K."/>
        </authorList>
    </citation>
    <scope>NUCLEOTIDE SEQUENCE</scope>
</reference>